<keyword evidence="1" id="KW-1133">Transmembrane helix</keyword>
<feature type="transmembrane region" description="Helical" evidence="1">
    <location>
        <begin position="90"/>
        <end position="110"/>
    </location>
</feature>
<evidence type="ECO:0000313" key="2">
    <source>
        <dbReference type="EMBL" id="OKL44769.1"/>
    </source>
</evidence>
<dbReference type="RefSeq" id="WP_051269291.1">
    <property type="nucleotide sequence ID" value="NZ_LVVZ01000011.1"/>
</dbReference>
<proteinExistence type="predicted"/>
<feature type="transmembrane region" description="Helical" evidence="1">
    <location>
        <begin position="352"/>
        <end position="381"/>
    </location>
</feature>
<evidence type="ECO:0000313" key="3">
    <source>
        <dbReference type="Proteomes" id="UP000185783"/>
    </source>
</evidence>
<feature type="transmembrane region" description="Helical" evidence="1">
    <location>
        <begin position="200"/>
        <end position="221"/>
    </location>
</feature>
<dbReference type="GO" id="GO:0042925">
    <property type="term" value="F:benzoate transmembrane transporter activity"/>
    <property type="evidence" value="ECO:0007669"/>
    <property type="project" value="InterPro"/>
</dbReference>
<dbReference type="GO" id="GO:0005886">
    <property type="term" value="C:plasma membrane"/>
    <property type="evidence" value="ECO:0007669"/>
    <property type="project" value="TreeGrafter"/>
</dbReference>
<feature type="transmembrane region" description="Helical" evidence="1">
    <location>
        <begin position="318"/>
        <end position="340"/>
    </location>
</feature>
<evidence type="ECO:0000256" key="1">
    <source>
        <dbReference type="SAM" id="Phobius"/>
    </source>
</evidence>
<dbReference type="PANTHER" id="PTHR30199:SF0">
    <property type="entry name" value="INNER MEMBRANE PROTEIN YDCO"/>
    <property type="match status" value="1"/>
</dbReference>
<feature type="transmembrane region" description="Helical" evidence="1">
    <location>
        <begin position="288"/>
        <end position="312"/>
    </location>
</feature>
<accession>A0A1U7JJ75</accession>
<feature type="transmembrane region" description="Helical" evidence="1">
    <location>
        <begin position="252"/>
        <end position="276"/>
    </location>
</feature>
<dbReference type="PANTHER" id="PTHR30199">
    <property type="entry name" value="MFS FAMILY TRANSPORTER, PREDICTED SUBSTRATE BENZOATE"/>
    <property type="match status" value="1"/>
</dbReference>
<reference evidence="2 3" key="1">
    <citation type="submission" date="2016-03" db="EMBL/GenBank/DDBJ databases">
        <title>Genome sequence of Nesiotobacter sp. nov., a moderately halophilic alphaproteobacterium isolated from the Yellow Sea, China.</title>
        <authorList>
            <person name="Zhang G."/>
            <person name="Zhang R."/>
        </authorList>
    </citation>
    <scope>NUCLEOTIDE SEQUENCE [LARGE SCALE GENOMIC DNA]</scope>
    <source>
        <strain evidence="2 3">WB1-6</strain>
    </source>
</reference>
<keyword evidence="1" id="KW-0812">Transmembrane</keyword>
<comment type="caution">
    <text evidence="2">The sequence shown here is derived from an EMBL/GenBank/DDBJ whole genome shotgun (WGS) entry which is preliminary data.</text>
</comment>
<dbReference type="AlphaFoldDB" id="A0A1U7JJ75"/>
<dbReference type="NCBIfam" id="TIGR00843">
    <property type="entry name" value="benE"/>
    <property type="match status" value="1"/>
</dbReference>
<keyword evidence="3" id="KW-1185">Reference proteome</keyword>
<feature type="transmembrane region" description="Helical" evidence="1">
    <location>
        <begin position="42"/>
        <end position="62"/>
    </location>
</feature>
<organism evidence="2 3">
    <name type="scientific">Pseudovibrio exalbescens</name>
    <dbReference type="NCBI Taxonomy" id="197461"/>
    <lineage>
        <taxon>Bacteria</taxon>
        <taxon>Pseudomonadati</taxon>
        <taxon>Pseudomonadota</taxon>
        <taxon>Alphaproteobacteria</taxon>
        <taxon>Hyphomicrobiales</taxon>
        <taxon>Stappiaceae</taxon>
        <taxon>Pseudovibrio</taxon>
    </lineage>
</organism>
<dbReference type="Pfam" id="PF03594">
    <property type="entry name" value="BenE"/>
    <property type="match status" value="1"/>
</dbReference>
<dbReference type="InterPro" id="IPR004711">
    <property type="entry name" value="Benzoate_Transporter"/>
</dbReference>
<name>A0A1U7JJ75_9HYPH</name>
<gene>
    <name evidence="2" type="ORF">A3843_06725</name>
</gene>
<dbReference type="Proteomes" id="UP000185783">
    <property type="component" value="Unassembled WGS sequence"/>
</dbReference>
<protein>
    <submittedName>
        <fullName evidence="2">Benzoate transporter</fullName>
    </submittedName>
</protein>
<keyword evidence="1" id="KW-0472">Membrane</keyword>
<dbReference type="EMBL" id="LVVZ01000011">
    <property type="protein sequence ID" value="OKL44769.1"/>
    <property type="molecule type" value="Genomic_DNA"/>
</dbReference>
<feature type="transmembrane region" description="Helical" evidence="1">
    <location>
        <begin position="116"/>
        <end position="136"/>
    </location>
</feature>
<dbReference type="STRING" id="197461.A3843_06725"/>
<feature type="transmembrane region" description="Helical" evidence="1">
    <location>
        <begin position="167"/>
        <end position="188"/>
    </location>
</feature>
<feature type="transmembrane region" description="Helical" evidence="1">
    <location>
        <begin position="143"/>
        <end position="161"/>
    </location>
</feature>
<sequence length="398" mass="40346">MVKSISSSAILAGFLAAFVGFASSFAVVIQGLRQVGATPAEAASGLMALAVLMGGLAVILSLKKRMPISIAWSTPGAALLASSAPLDGGFAVATGAFAVVGVLVMATAFFRPLERLIAAIPTSIAQAMLSGVLMGLCLAPIKAVGELPMLALPIILVWLIVGRINKIAAVPAAVVATAIAIAMTTDLSEMSSATWIAKPLFVAPEFTWAGFVGIAIPLYIVTMASQNIPGMAILNSFGYKPRSGPTIGSTGLATLVGAPFGALSVNMAAITAAMCAGDDVHPNPDKRYWAAVFGGFLYIFLGIFAAAAVAFISLSPPILIEAVAGLALIGALTASMSGALQDTKNREAAMLTFLIATSGVSAFGIGSAFWALLAGCAMVAVHGLGSQRLHGEPAKNNR</sequence>